<dbReference type="GO" id="GO:0009451">
    <property type="term" value="P:RNA modification"/>
    <property type="evidence" value="ECO:0007669"/>
    <property type="project" value="InterPro"/>
</dbReference>
<dbReference type="PANTHER" id="PTHR47926:SF512">
    <property type="entry name" value="REPEAT (PPR) SUPERFAMILY PROTEIN, PUTATIVE-RELATED"/>
    <property type="match status" value="1"/>
</dbReference>
<evidence type="ECO:0000313" key="6">
    <source>
        <dbReference type="EMBL" id="KAG6522131.1"/>
    </source>
</evidence>
<comment type="similarity">
    <text evidence="1">Belongs to the LOB domain-containing protein family.</text>
</comment>
<dbReference type="EMBL" id="JACMSC010000005">
    <property type="protein sequence ID" value="KAG6522131.1"/>
    <property type="molecule type" value="Genomic_DNA"/>
</dbReference>
<feature type="repeat" description="PPR" evidence="3">
    <location>
        <begin position="246"/>
        <end position="280"/>
    </location>
</feature>
<feature type="region of interest" description="Disordered" evidence="4">
    <location>
        <begin position="46"/>
        <end position="73"/>
    </location>
</feature>
<dbReference type="Gene3D" id="1.25.40.10">
    <property type="entry name" value="Tetratricopeptide repeat domain"/>
    <property type="match status" value="3"/>
</dbReference>
<sequence length="738" mass="82304">MSSAILRLHLLCRPSIFRRQKKQKGGISKMDSRVYEAAYRPPSPPIPVHPPLPLPVSTPPPPLSSLPSFPTTTTDVDDHSPYSSFYESVSSKACAACRFRRQKCNGDCLLAPFFPAADESRFQKAHRLFGVSKMKKILEPLLPRQRAVAMATMIYESEVHAASSDTGCLDIILQLHSLIERRAAHLDHLRRSLLPSPTPALGTVIAGNGNALVSFYTQFCSIEDVADVFERMPTKDDVFDQMPERNCVTYNALLAGFCHNREGSRGREIFQLMLLNGLEISDFTLTSAMNACALVTDMKKSEQIHAFLIKSGCKLSAWIEAALLDMCSKCGRIHDAREVFTSLVHEENFQLAWTSLICAYSRNGQHNEALSLFQLGIVRHDLMIMDEFSYSAVLALCGTLGFAEMGQQIHCVIVKSGVLSDLEVGNALFSMYGKCGNLEDSITLFSQMPQQDIVSWNTLLTANLLHRQGDNALDAWQRVENFGVMPDGITFLLIISACRYTSSNSIETSHRLFQLMENSYSITPTSEHYSAMVDVLGYWGSFAEAEHLIQNMPLKPDTSVWRALLDSCRLRSNVSLGRQAVQSLLASEPKDPSTYVLVANLYSASGSWHCSEKVRQEVQEKGLRKIPEKLPIEQPQGILLQHLAKVTTKHQSKWSNLYLEVLIWLYAIGILLQHLAKVTTKHQSKWPNVYLEVLICLYAIESCTTSVGSSPVKVGELVIHEANMGEKLVTSKRVTSRN</sequence>
<evidence type="ECO:0000256" key="4">
    <source>
        <dbReference type="SAM" id="MobiDB-lite"/>
    </source>
</evidence>
<accession>A0A8J5HE04</accession>
<feature type="compositionally biased region" description="Pro residues" evidence="4">
    <location>
        <begin position="46"/>
        <end position="64"/>
    </location>
</feature>
<evidence type="ECO:0000256" key="2">
    <source>
        <dbReference type="ARBA" id="ARBA00022737"/>
    </source>
</evidence>
<reference evidence="6 7" key="1">
    <citation type="submission" date="2020-08" db="EMBL/GenBank/DDBJ databases">
        <title>Plant Genome Project.</title>
        <authorList>
            <person name="Zhang R.-G."/>
        </authorList>
    </citation>
    <scope>NUCLEOTIDE SEQUENCE [LARGE SCALE GENOMIC DNA]</scope>
    <source>
        <tissue evidence="6">Rhizome</tissue>
    </source>
</reference>
<evidence type="ECO:0000313" key="7">
    <source>
        <dbReference type="Proteomes" id="UP000734854"/>
    </source>
</evidence>
<keyword evidence="7" id="KW-1185">Reference proteome</keyword>
<dbReference type="Pfam" id="PF03195">
    <property type="entry name" value="LOB"/>
    <property type="match status" value="1"/>
</dbReference>
<dbReference type="InterPro" id="IPR046960">
    <property type="entry name" value="PPR_At4g14850-like_plant"/>
</dbReference>
<proteinExistence type="inferred from homology"/>
<comment type="caution">
    <text evidence="6">The sequence shown here is derived from an EMBL/GenBank/DDBJ whole genome shotgun (WGS) entry which is preliminary data.</text>
</comment>
<protein>
    <recommendedName>
        <fullName evidence="5">LOB domain-containing protein</fullName>
    </recommendedName>
</protein>
<feature type="domain" description="LOB" evidence="5">
    <location>
        <begin position="92"/>
        <end position="193"/>
    </location>
</feature>
<dbReference type="InterPro" id="IPR002885">
    <property type="entry name" value="PPR_rpt"/>
</dbReference>
<dbReference type="PROSITE" id="PS51375">
    <property type="entry name" value="PPR"/>
    <property type="match status" value="2"/>
</dbReference>
<keyword evidence="2" id="KW-0677">Repeat</keyword>
<evidence type="ECO:0000259" key="5">
    <source>
        <dbReference type="PROSITE" id="PS50891"/>
    </source>
</evidence>
<feature type="repeat" description="PPR" evidence="3">
    <location>
        <begin position="421"/>
        <end position="455"/>
    </location>
</feature>
<dbReference type="Pfam" id="PF13812">
    <property type="entry name" value="PPR_3"/>
    <property type="match status" value="1"/>
</dbReference>
<dbReference type="AlphaFoldDB" id="A0A8J5HE04"/>
<dbReference type="InterPro" id="IPR046848">
    <property type="entry name" value="E_motif"/>
</dbReference>
<dbReference type="FunFam" id="1.25.40.10:FF:000090">
    <property type="entry name" value="Pentatricopeptide repeat-containing protein, chloroplastic"/>
    <property type="match status" value="1"/>
</dbReference>
<dbReference type="Proteomes" id="UP000734854">
    <property type="component" value="Unassembled WGS sequence"/>
</dbReference>
<dbReference type="PANTHER" id="PTHR47926">
    <property type="entry name" value="PENTATRICOPEPTIDE REPEAT-CONTAINING PROTEIN"/>
    <property type="match status" value="1"/>
</dbReference>
<organism evidence="6 7">
    <name type="scientific">Zingiber officinale</name>
    <name type="common">Ginger</name>
    <name type="synonym">Amomum zingiber</name>
    <dbReference type="NCBI Taxonomy" id="94328"/>
    <lineage>
        <taxon>Eukaryota</taxon>
        <taxon>Viridiplantae</taxon>
        <taxon>Streptophyta</taxon>
        <taxon>Embryophyta</taxon>
        <taxon>Tracheophyta</taxon>
        <taxon>Spermatophyta</taxon>
        <taxon>Magnoliopsida</taxon>
        <taxon>Liliopsida</taxon>
        <taxon>Zingiberales</taxon>
        <taxon>Zingiberaceae</taxon>
        <taxon>Zingiber</taxon>
    </lineage>
</organism>
<name>A0A8J5HE04_ZINOF</name>
<dbReference type="Pfam" id="PF20431">
    <property type="entry name" value="E_motif"/>
    <property type="match status" value="1"/>
</dbReference>
<dbReference type="GO" id="GO:0003723">
    <property type="term" value="F:RNA binding"/>
    <property type="evidence" value="ECO:0007669"/>
    <property type="project" value="InterPro"/>
</dbReference>
<dbReference type="InterPro" id="IPR004883">
    <property type="entry name" value="LOB"/>
</dbReference>
<dbReference type="PROSITE" id="PS50891">
    <property type="entry name" value="LOB"/>
    <property type="match status" value="1"/>
</dbReference>
<dbReference type="NCBIfam" id="TIGR00756">
    <property type="entry name" value="PPR"/>
    <property type="match status" value="2"/>
</dbReference>
<evidence type="ECO:0000256" key="1">
    <source>
        <dbReference type="ARBA" id="ARBA00005474"/>
    </source>
</evidence>
<gene>
    <name evidence="6" type="ORF">ZIOFF_019268</name>
</gene>
<dbReference type="InterPro" id="IPR011990">
    <property type="entry name" value="TPR-like_helical_dom_sf"/>
</dbReference>
<evidence type="ECO:0000256" key="3">
    <source>
        <dbReference type="PROSITE-ProRule" id="PRU00708"/>
    </source>
</evidence>
<dbReference type="Pfam" id="PF01535">
    <property type="entry name" value="PPR"/>
    <property type="match status" value="2"/>
</dbReference>